<evidence type="ECO:0000313" key="1">
    <source>
        <dbReference type="EMBL" id="KAI0043866.1"/>
    </source>
</evidence>
<gene>
    <name evidence="1" type="ORF">FA95DRAFT_1627725</name>
</gene>
<dbReference type="EMBL" id="MU276002">
    <property type="protein sequence ID" value="KAI0043866.1"/>
    <property type="molecule type" value="Genomic_DNA"/>
</dbReference>
<evidence type="ECO:0000313" key="2">
    <source>
        <dbReference type="Proteomes" id="UP000814033"/>
    </source>
</evidence>
<comment type="caution">
    <text evidence="1">The sequence shown here is derived from an EMBL/GenBank/DDBJ whole genome shotgun (WGS) entry which is preliminary data.</text>
</comment>
<reference evidence="1" key="2">
    <citation type="journal article" date="2022" name="New Phytol.">
        <title>Evolutionary transition to the ectomycorrhizal habit in the genomes of a hyperdiverse lineage of mushroom-forming fungi.</title>
        <authorList>
            <person name="Looney B."/>
            <person name="Miyauchi S."/>
            <person name="Morin E."/>
            <person name="Drula E."/>
            <person name="Courty P.E."/>
            <person name="Kohler A."/>
            <person name="Kuo A."/>
            <person name="LaButti K."/>
            <person name="Pangilinan J."/>
            <person name="Lipzen A."/>
            <person name="Riley R."/>
            <person name="Andreopoulos W."/>
            <person name="He G."/>
            <person name="Johnson J."/>
            <person name="Nolan M."/>
            <person name="Tritt A."/>
            <person name="Barry K.W."/>
            <person name="Grigoriev I.V."/>
            <person name="Nagy L.G."/>
            <person name="Hibbett D."/>
            <person name="Henrissat B."/>
            <person name="Matheny P.B."/>
            <person name="Labbe J."/>
            <person name="Martin F.M."/>
        </authorList>
    </citation>
    <scope>NUCLEOTIDE SEQUENCE</scope>
    <source>
        <strain evidence="1">FP105234-sp</strain>
    </source>
</reference>
<keyword evidence="2" id="KW-1185">Reference proteome</keyword>
<protein>
    <submittedName>
        <fullName evidence="1">Ribonuclease H-like protein</fullName>
    </submittedName>
</protein>
<sequence>MTPASRLAHPTPGVNVPAESITAYTDGSCINNGKADARCGSGVWVEDGSPLNRAFRVPGPLQSNQVGELVAVILVLQAAPQFAPVHIISDSRYAIDGLTTHLQSWEDAGWIDVANAPLFATAAYLLRRRSAATTFQWVKGHNGDPGNEKADALANTGANKHTPDALDLSIDPNFQLTGARLSALTQSLAYKKINLAEAAATLPGTLSQLHCARDAVQTRSGSLDTDATLWNSYKNRDLPKPIQQFLYRATHRSYKIGTFWLPIPNYEDRAVCAACHAPVETMEHILAECPNNHQEHLWSLAKELWPHGDHSWPHISLGTVLASGRLETRLPDPDAPDTLKTHKGASRLLRILVSETARLIWVLRCDRAINDTIASPQAAARRWHNRITERLITDRLVATRKDRSTTTVGLTQATWQGTLADEDALPPDWAAAKEVLVGIKLPSALLTGHT</sequence>
<organism evidence="1 2">
    <name type="scientific">Auriscalpium vulgare</name>
    <dbReference type="NCBI Taxonomy" id="40419"/>
    <lineage>
        <taxon>Eukaryota</taxon>
        <taxon>Fungi</taxon>
        <taxon>Dikarya</taxon>
        <taxon>Basidiomycota</taxon>
        <taxon>Agaricomycotina</taxon>
        <taxon>Agaricomycetes</taxon>
        <taxon>Russulales</taxon>
        <taxon>Auriscalpiaceae</taxon>
        <taxon>Auriscalpium</taxon>
    </lineage>
</organism>
<dbReference type="Proteomes" id="UP000814033">
    <property type="component" value="Unassembled WGS sequence"/>
</dbReference>
<accession>A0ACB8RJH3</accession>
<proteinExistence type="predicted"/>
<name>A0ACB8RJH3_9AGAM</name>
<reference evidence="1" key="1">
    <citation type="submission" date="2021-02" db="EMBL/GenBank/DDBJ databases">
        <authorList>
            <consortium name="DOE Joint Genome Institute"/>
            <person name="Ahrendt S."/>
            <person name="Looney B.P."/>
            <person name="Miyauchi S."/>
            <person name="Morin E."/>
            <person name="Drula E."/>
            <person name="Courty P.E."/>
            <person name="Chicoki N."/>
            <person name="Fauchery L."/>
            <person name="Kohler A."/>
            <person name="Kuo A."/>
            <person name="Labutti K."/>
            <person name="Pangilinan J."/>
            <person name="Lipzen A."/>
            <person name="Riley R."/>
            <person name="Andreopoulos W."/>
            <person name="He G."/>
            <person name="Johnson J."/>
            <person name="Barry K.W."/>
            <person name="Grigoriev I.V."/>
            <person name="Nagy L."/>
            <person name="Hibbett D."/>
            <person name="Henrissat B."/>
            <person name="Matheny P.B."/>
            <person name="Labbe J."/>
            <person name="Martin F."/>
        </authorList>
    </citation>
    <scope>NUCLEOTIDE SEQUENCE</scope>
    <source>
        <strain evidence="1">FP105234-sp</strain>
    </source>
</reference>